<dbReference type="AlphaFoldDB" id="A0A2V1P3G5"/>
<keyword evidence="4" id="KW-1185">Reference proteome</keyword>
<feature type="domain" description="EamA" evidence="2">
    <location>
        <begin position="149"/>
        <end position="274"/>
    </location>
</feature>
<dbReference type="RefSeq" id="WP_109389282.1">
    <property type="nucleotide sequence ID" value="NZ_QETF01000014.1"/>
</dbReference>
<comment type="caution">
    <text evidence="3">The sequence shown here is derived from an EMBL/GenBank/DDBJ whole genome shotgun (WGS) entry which is preliminary data.</text>
</comment>
<gene>
    <name evidence="3" type="ORF">DFK10_12035</name>
</gene>
<dbReference type="Proteomes" id="UP000245293">
    <property type="component" value="Unassembled WGS sequence"/>
</dbReference>
<dbReference type="Pfam" id="PF00892">
    <property type="entry name" value="EamA"/>
    <property type="match status" value="2"/>
</dbReference>
<evidence type="ECO:0000256" key="1">
    <source>
        <dbReference type="SAM" id="Phobius"/>
    </source>
</evidence>
<organism evidence="3 4">
    <name type="scientific">Salibaculum griseiflavum</name>
    <dbReference type="NCBI Taxonomy" id="1914409"/>
    <lineage>
        <taxon>Bacteria</taxon>
        <taxon>Pseudomonadati</taxon>
        <taxon>Pseudomonadota</taxon>
        <taxon>Alphaproteobacteria</taxon>
        <taxon>Rhodobacterales</taxon>
        <taxon>Roseobacteraceae</taxon>
        <taxon>Salibaculum</taxon>
    </lineage>
</organism>
<keyword evidence="1" id="KW-0472">Membrane</keyword>
<feature type="transmembrane region" description="Helical" evidence="1">
    <location>
        <begin position="32"/>
        <end position="52"/>
    </location>
</feature>
<evidence type="ECO:0000313" key="3">
    <source>
        <dbReference type="EMBL" id="PWG16364.1"/>
    </source>
</evidence>
<feature type="transmembrane region" description="Helical" evidence="1">
    <location>
        <begin position="208"/>
        <end position="228"/>
    </location>
</feature>
<feature type="transmembrane region" description="Helical" evidence="1">
    <location>
        <begin position="262"/>
        <end position="280"/>
    </location>
</feature>
<proteinExistence type="predicted"/>
<sequence>MENLRGAALMTLSMLGFAIEDALIKTVAARLPAGQIIALLGLGGAVLFWAWLGIRGQRLFVPAQLAPRVLMRTGCEALGTAFFVTSLTLIPLTLASAVIQATPLVVALGAALFLGQPVGWRRWTAISVGFAGVLLILRPGSAAFDPLVLLTVAGMLGLAGRDLLTRALNSNITGPHLSIAAFLGLVPTGLGLVALQGQTLLRPTLPEAALLGICVVIGMVAYLAIIAATRAGDAAVISSFRYARMVFALVIGWLVFQEQPDTLTLVGVAVVIGAGLYTLIREHRLRRASLAASKPL</sequence>
<dbReference type="GO" id="GO:0016020">
    <property type="term" value="C:membrane"/>
    <property type="evidence" value="ECO:0007669"/>
    <property type="project" value="InterPro"/>
</dbReference>
<evidence type="ECO:0000259" key="2">
    <source>
        <dbReference type="Pfam" id="PF00892"/>
    </source>
</evidence>
<feature type="transmembrane region" description="Helical" evidence="1">
    <location>
        <begin position="176"/>
        <end position="196"/>
    </location>
</feature>
<dbReference type="OrthoDB" id="7165334at2"/>
<feature type="transmembrane region" description="Helical" evidence="1">
    <location>
        <begin position="73"/>
        <end position="92"/>
    </location>
</feature>
<keyword evidence="1" id="KW-0812">Transmembrane</keyword>
<dbReference type="PANTHER" id="PTHR22911">
    <property type="entry name" value="ACYL-MALONYL CONDENSING ENZYME-RELATED"/>
    <property type="match status" value="1"/>
</dbReference>
<dbReference type="InterPro" id="IPR037185">
    <property type="entry name" value="EmrE-like"/>
</dbReference>
<dbReference type="SUPFAM" id="SSF103481">
    <property type="entry name" value="Multidrug resistance efflux transporter EmrE"/>
    <property type="match status" value="2"/>
</dbReference>
<reference evidence="4" key="1">
    <citation type="submission" date="2018-05" db="EMBL/GenBank/DDBJ databases">
        <authorList>
            <person name="Du Z."/>
            <person name="Wang X."/>
        </authorList>
    </citation>
    <scope>NUCLEOTIDE SEQUENCE [LARGE SCALE GENOMIC DNA]</scope>
    <source>
        <strain evidence="4">WDS4C29</strain>
    </source>
</reference>
<feature type="domain" description="EamA" evidence="2">
    <location>
        <begin position="5"/>
        <end position="137"/>
    </location>
</feature>
<keyword evidence="1" id="KW-1133">Transmembrane helix</keyword>
<dbReference type="EMBL" id="QETF01000014">
    <property type="protein sequence ID" value="PWG16364.1"/>
    <property type="molecule type" value="Genomic_DNA"/>
</dbReference>
<feature type="transmembrane region" description="Helical" evidence="1">
    <location>
        <begin position="147"/>
        <end position="164"/>
    </location>
</feature>
<feature type="transmembrane region" description="Helical" evidence="1">
    <location>
        <begin position="240"/>
        <end position="256"/>
    </location>
</feature>
<dbReference type="InterPro" id="IPR000620">
    <property type="entry name" value="EamA_dom"/>
</dbReference>
<protein>
    <submittedName>
        <fullName evidence="3">EamA family transporter</fullName>
    </submittedName>
</protein>
<dbReference type="PANTHER" id="PTHR22911:SF135">
    <property type="entry name" value="BLR4310 PROTEIN"/>
    <property type="match status" value="1"/>
</dbReference>
<feature type="transmembrane region" description="Helical" evidence="1">
    <location>
        <begin position="98"/>
        <end position="115"/>
    </location>
</feature>
<accession>A0A2V1P3G5</accession>
<name>A0A2V1P3G5_9RHOB</name>
<evidence type="ECO:0000313" key="4">
    <source>
        <dbReference type="Proteomes" id="UP000245293"/>
    </source>
</evidence>